<keyword evidence="1" id="KW-0812">Transmembrane</keyword>
<dbReference type="RefSeq" id="WP_167176325.1">
    <property type="nucleotide sequence ID" value="NZ_BAAAEJ010000007.1"/>
</dbReference>
<protein>
    <recommendedName>
        <fullName evidence="4">PH domain-containing protein</fullName>
    </recommendedName>
</protein>
<proteinExistence type="predicted"/>
<feature type="transmembrane region" description="Helical" evidence="1">
    <location>
        <begin position="59"/>
        <end position="77"/>
    </location>
</feature>
<dbReference type="EMBL" id="BAAAEJ010000007">
    <property type="protein sequence ID" value="GAA0388789.1"/>
    <property type="molecule type" value="Genomic_DNA"/>
</dbReference>
<evidence type="ECO:0000313" key="2">
    <source>
        <dbReference type="EMBL" id="GAA0388789.1"/>
    </source>
</evidence>
<accession>A0ABN0YAB5</accession>
<gene>
    <name evidence="2" type="ORF">GCM10009093_14320</name>
</gene>
<evidence type="ECO:0000313" key="3">
    <source>
        <dbReference type="Proteomes" id="UP001500791"/>
    </source>
</evidence>
<comment type="caution">
    <text evidence="2">The sequence shown here is derived from an EMBL/GenBank/DDBJ whole genome shotgun (WGS) entry which is preliminary data.</text>
</comment>
<sequence>MIVSDEVRRHLHADETVVWMGHPHTGLALAPHDIVWIPVNILTAAVLIWFYATGEIDRLPVIFALIGLALFQCRFLVDAGCRKLTTYVLTDKRILVVKSWPFGKTIARERSRFPLPKLKEGRDGRGTIYFNGPPTIGDTLFDFAPYNRAAGAGLFIPSMLDRTVFVGIENARTVMAHLKRA</sequence>
<organism evidence="2 3">
    <name type="scientific">Brevundimonas terrae</name>
    <dbReference type="NCBI Taxonomy" id="363631"/>
    <lineage>
        <taxon>Bacteria</taxon>
        <taxon>Pseudomonadati</taxon>
        <taxon>Pseudomonadota</taxon>
        <taxon>Alphaproteobacteria</taxon>
        <taxon>Caulobacterales</taxon>
        <taxon>Caulobacteraceae</taxon>
        <taxon>Brevundimonas</taxon>
    </lineage>
</organism>
<keyword evidence="3" id="KW-1185">Reference proteome</keyword>
<keyword evidence="1" id="KW-1133">Transmembrane helix</keyword>
<feature type="transmembrane region" description="Helical" evidence="1">
    <location>
        <begin position="34"/>
        <end position="52"/>
    </location>
</feature>
<name>A0ABN0YAB5_9CAUL</name>
<evidence type="ECO:0000256" key="1">
    <source>
        <dbReference type="SAM" id="Phobius"/>
    </source>
</evidence>
<reference evidence="2 3" key="1">
    <citation type="journal article" date="2019" name="Int. J. Syst. Evol. Microbiol.">
        <title>The Global Catalogue of Microorganisms (GCM) 10K type strain sequencing project: providing services to taxonomists for standard genome sequencing and annotation.</title>
        <authorList>
            <consortium name="The Broad Institute Genomics Platform"/>
            <consortium name="The Broad Institute Genome Sequencing Center for Infectious Disease"/>
            <person name="Wu L."/>
            <person name="Ma J."/>
        </authorList>
    </citation>
    <scope>NUCLEOTIDE SEQUENCE [LARGE SCALE GENOMIC DNA]</scope>
    <source>
        <strain evidence="2 3">JCM 13476</strain>
    </source>
</reference>
<dbReference type="Proteomes" id="UP001500791">
    <property type="component" value="Unassembled WGS sequence"/>
</dbReference>
<keyword evidence="1" id="KW-0472">Membrane</keyword>
<evidence type="ECO:0008006" key="4">
    <source>
        <dbReference type="Google" id="ProtNLM"/>
    </source>
</evidence>